<dbReference type="InterPro" id="IPR008972">
    <property type="entry name" value="Cupredoxin"/>
</dbReference>
<dbReference type="EMBL" id="JAMKFB020000015">
    <property type="protein sequence ID" value="KAL0173386.1"/>
    <property type="molecule type" value="Genomic_DNA"/>
</dbReference>
<protein>
    <submittedName>
        <fullName evidence="1">Uncharacterized protein</fullName>
    </submittedName>
</protein>
<proteinExistence type="predicted"/>
<keyword evidence="2" id="KW-1185">Reference proteome</keyword>
<reference evidence="1 2" key="1">
    <citation type="submission" date="2024-05" db="EMBL/GenBank/DDBJ databases">
        <title>Genome sequencing and assembly of Indian major carp, Cirrhinus mrigala (Hamilton, 1822).</title>
        <authorList>
            <person name="Mohindra V."/>
            <person name="Chowdhury L.M."/>
            <person name="Lal K."/>
            <person name="Jena J.K."/>
        </authorList>
    </citation>
    <scope>NUCLEOTIDE SEQUENCE [LARGE SCALE GENOMIC DNA]</scope>
    <source>
        <strain evidence="1">CM1030</strain>
        <tissue evidence="1">Blood</tissue>
    </source>
</reference>
<evidence type="ECO:0000313" key="2">
    <source>
        <dbReference type="Proteomes" id="UP001529510"/>
    </source>
</evidence>
<name>A0ABD0PKW2_CIRMR</name>
<evidence type="ECO:0000313" key="1">
    <source>
        <dbReference type="EMBL" id="KAL0173386.1"/>
    </source>
</evidence>
<gene>
    <name evidence="1" type="ORF">M9458_029354</name>
</gene>
<dbReference type="Proteomes" id="UP001529510">
    <property type="component" value="Unassembled WGS sequence"/>
</dbReference>
<dbReference type="AlphaFoldDB" id="A0ABD0PKW2"/>
<dbReference type="Gene3D" id="2.60.40.420">
    <property type="entry name" value="Cupredoxins - blue copper proteins"/>
    <property type="match status" value="1"/>
</dbReference>
<dbReference type="SUPFAM" id="SSF49503">
    <property type="entry name" value="Cupredoxins"/>
    <property type="match status" value="1"/>
</dbReference>
<sequence length="73" mass="8635">MSGLVGPLIVCRKDTLNTNRRRTDIDKEFALLFMVFDENLSHYLDENIKNYLNADPEEFDKYDGDFMESNKMH</sequence>
<accession>A0ABD0PKW2</accession>
<feature type="non-terminal residue" evidence="1">
    <location>
        <position position="73"/>
    </location>
</feature>
<comment type="caution">
    <text evidence="1">The sequence shown here is derived from an EMBL/GenBank/DDBJ whole genome shotgun (WGS) entry which is preliminary data.</text>
</comment>
<organism evidence="1 2">
    <name type="scientific">Cirrhinus mrigala</name>
    <name type="common">Mrigala</name>
    <dbReference type="NCBI Taxonomy" id="683832"/>
    <lineage>
        <taxon>Eukaryota</taxon>
        <taxon>Metazoa</taxon>
        <taxon>Chordata</taxon>
        <taxon>Craniata</taxon>
        <taxon>Vertebrata</taxon>
        <taxon>Euteleostomi</taxon>
        <taxon>Actinopterygii</taxon>
        <taxon>Neopterygii</taxon>
        <taxon>Teleostei</taxon>
        <taxon>Ostariophysi</taxon>
        <taxon>Cypriniformes</taxon>
        <taxon>Cyprinidae</taxon>
        <taxon>Labeoninae</taxon>
        <taxon>Labeonini</taxon>
        <taxon>Cirrhinus</taxon>
    </lineage>
</organism>